<feature type="transmembrane region" description="Helical" evidence="5">
    <location>
        <begin position="12"/>
        <end position="30"/>
    </location>
</feature>
<reference evidence="7 8" key="1">
    <citation type="journal article" date="2018" name="Nat. Biotechnol.">
        <title>A standardized bacterial taxonomy based on genome phylogeny substantially revises the tree of life.</title>
        <authorList>
            <person name="Parks D.H."/>
            <person name="Chuvochina M."/>
            <person name="Waite D.W."/>
            <person name="Rinke C."/>
            <person name="Skarshewski A."/>
            <person name="Chaumeil P.A."/>
            <person name="Hugenholtz P."/>
        </authorList>
    </citation>
    <scope>NUCLEOTIDE SEQUENCE [LARGE SCALE GENOMIC DNA]</scope>
    <source>
        <strain evidence="7">UBA8672</strain>
    </source>
</reference>
<dbReference type="EC" id="2.7.13.3" evidence="2"/>
<evidence type="ECO:0000259" key="6">
    <source>
        <dbReference type="PROSITE" id="PS50109"/>
    </source>
</evidence>
<dbReference type="GO" id="GO:0000155">
    <property type="term" value="F:phosphorelay sensor kinase activity"/>
    <property type="evidence" value="ECO:0007669"/>
    <property type="project" value="InterPro"/>
</dbReference>
<evidence type="ECO:0000256" key="5">
    <source>
        <dbReference type="SAM" id="Phobius"/>
    </source>
</evidence>
<dbReference type="EMBL" id="DPPF01000236">
    <property type="protein sequence ID" value="HCW94216.1"/>
    <property type="molecule type" value="Genomic_DNA"/>
</dbReference>
<dbReference type="PANTHER" id="PTHR43065:SF34">
    <property type="entry name" value="SPORULATION KINASE A"/>
    <property type="match status" value="1"/>
</dbReference>
<dbReference type="InterPro" id="IPR003594">
    <property type="entry name" value="HATPase_dom"/>
</dbReference>
<dbReference type="Pfam" id="PF00512">
    <property type="entry name" value="HisKA"/>
    <property type="match status" value="1"/>
</dbReference>
<feature type="coiled-coil region" evidence="4">
    <location>
        <begin position="117"/>
        <end position="147"/>
    </location>
</feature>
<dbReference type="PANTHER" id="PTHR43065">
    <property type="entry name" value="SENSOR HISTIDINE KINASE"/>
    <property type="match status" value="1"/>
</dbReference>
<keyword evidence="5" id="KW-1133">Transmembrane helix</keyword>
<dbReference type="CDD" id="cd00082">
    <property type="entry name" value="HisKA"/>
    <property type="match status" value="1"/>
</dbReference>
<dbReference type="Proteomes" id="UP000262325">
    <property type="component" value="Unassembled WGS sequence"/>
</dbReference>
<organism evidence="7 8">
    <name type="scientific">Flexistipes sinusarabici</name>
    <dbReference type="NCBI Taxonomy" id="2352"/>
    <lineage>
        <taxon>Bacteria</taxon>
        <taxon>Pseudomonadati</taxon>
        <taxon>Deferribacterota</taxon>
        <taxon>Deferribacteres</taxon>
        <taxon>Deferribacterales</taxon>
        <taxon>Flexistipitaceae</taxon>
        <taxon>Flexistipes</taxon>
    </lineage>
</organism>
<name>A0A3D5QEE8_FLESI</name>
<dbReference type="InterPro" id="IPR036890">
    <property type="entry name" value="HATPase_C_sf"/>
</dbReference>
<dbReference type="SMART" id="SM00387">
    <property type="entry name" value="HATPase_c"/>
    <property type="match status" value="1"/>
</dbReference>
<dbReference type="PROSITE" id="PS50109">
    <property type="entry name" value="HIS_KIN"/>
    <property type="match status" value="1"/>
</dbReference>
<dbReference type="PRINTS" id="PR00344">
    <property type="entry name" value="BCTRLSENSOR"/>
</dbReference>
<evidence type="ECO:0000313" key="8">
    <source>
        <dbReference type="Proteomes" id="UP000262325"/>
    </source>
</evidence>
<dbReference type="RefSeq" id="WP_273266656.1">
    <property type="nucleotide sequence ID" value="NZ_JAAZVV010000092.1"/>
</dbReference>
<keyword evidence="4" id="KW-0175">Coiled coil</keyword>
<accession>A0A3D5QEE8</accession>
<feature type="transmembrane region" description="Helical" evidence="5">
    <location>
        <begin position="60"/>
        <end position="82"/>
    </location>
</feature>
<dbReference type="Gene3D" id="3.30.565.10">
    <property type="entry name" value="Histidine kinase-like ATPase, C-terminal domain"/>
    <property type="match status" value="1"/>
</dbReference>
<feature type="domain" description="Histidine kinase" evidence="6">
    <location>
        <begin position="156"/>
        <end position="362"/>
    </location>
</feature>
<comment type="catalytic activity">
    <reaction evidence="1">
        <text>ATP + protein L-histidine = ADP + protein N-phospho-L-histidine.</text>
        <dbReference type="EC" id="2.7.13.3"/>
    </reaction>
</comment>
<comment type="caution">
    <text evidence="7">The sequence shown here is derived from an EMBL/GenBank/DDBJ whole genome shotgun (WGS) entry which is preliminary data.</text>
</comment>
<dbReference type="InterPro" id="IPR036097">
    <property type="entry name" value="HisK_dim/P_sf"/>
</dbReference>
<dbReference type="InterPro" id="IPR003661">
    <property type="entry name" value="HisK_dim/P_dom"/>
</dbReference>
<feature type="transmembrane region" description="Helical" evidence="5">
    <location>
        <begin position="36"/>
        <end position="53"/>
    </location>
</feature>
<evidence type="ECO:0000256" key="4">
    <source>
        <dbReference type="SAM" id="Coils"/>
    </source>
</evidence>
<evidence type="ECO:0000313" key="7">
    <source>
        <dbReference type="EMBL" id="HCW94216.1"/>
    </source>
</evidence>
<dbReference type="Gene3D" id="1.10.287.130">
    <property type="match status" value="1"/>
</dbReference>
<evidence type="ECO:0000256" key="2">
    <source>
        <dbReference type="ARBA" id="ARBA00012438"/>
    </source>
</evidence>
<protein>
    <recommendedName>
        <fullName evidence="2">histidine kinase</fullName>
        <ecNumber evidence="2">2.7.13.3</ecNumber>
    </recommendedName>
</protein>
<proteinExistence type="predicted"/>
<dbReference type="SUPFAM" id="SSF47384">
    <property type="entry name" value="Homodimeric domain of signal transducing histidine kinase"/>
    <property type="match status" value="1"/>
</dbReference>
<evidence type="ECO:0000256" key="1">
    <source>
        <dbReference type="ARBA" id="ARBA00000085"/>
    </source>
</evidence>
<sequence>MSLEKYYIPGSKTAALISIISISVITYLHLSTPAGFHIIHIIHYYMLYLAVIYTAMKFGFLGGLISAFIITVFYAPGVYLNLLDLQHYQVRSFVEILMMYTLGLFAGLYSQRIYLQNSKLKQTYEQLEKSIEEKIKMEKEIAKSEKLRVMGQLSAGIAHEIRNPLASLKSASRMLKDGRNSPQILDIMTSEIDRLNAFVERFLQYANFGKIENEKIKVSSFFDELAELLRLLCKSTDDIDLKIRSYLAEECFMEGDVNNLKQVFLNIFSNSVEELKGQIGEKKLFFEVDCEDEYVVFKIKDTGSGIPDDIKERIYEPFFTTKETGTGLGLTITAKIIKDHDGILQIENDNGAHFTIKFKRVSDEYTSD</sequence>
<dbReference type="InterPro" id="IPR005467">
    <property type="entry name" value="His_kinase_dom"/>
</dbReference>
<feature type="transmembrane region" description="Helical" evidence="5">
    <location>
        <begin position="88"/>
        <end position="109"/>
    </location>
</feature>
<dbReference type="AlphaFoldDB" id="A0A3D5QEE8"/>
<gene>
    <name evidence="7" type="ORF">DHM44_11110</name>
</gene>
<evidence type="ECO:0000256" key="3">
    <source>
        <dbReference type="ARBA" id="ARBA00022553"/>
    </source>
</evidence>
<keyword evidence="3" id="KW-0597">Phosphoprotein</keyword>
<keyword evidence="5" id="KW-0812">Transmembrane</keyword>
<dbReference type="SMART" id="SM00388">
    <property type="entry name" value="HisKA"/>
    <property type="match status" value="1"/>
</dbReference>
<dbReference type="Pfam" id="PF02518">
    <property type="entry name" value="HATPase_c"/>
    <property type="match status" value="1"/>
</dbReference>
<dbReference type="InterPro" id="IPR004358">
    <property type="entry name" value="Sig_transdc_His_kin-like_C"/>
</dbReference>
<dbReference type="SUPFAM" id="SSF55874">
    <property type="entry name" value="ATPase domain of HSP90 chaperone/DNA topoisomerase II/histidine kinase"/>
    <property type="match status" value="1"/>
</dbReference>
<keyword evidence="5" id="KW-0472">Membrane</keyword>